<protein>
    <recommendedName>
        <fullName evidence="1">Metalloprotease TldD/E C-terminal domain-containing protein</fullName>
    </recommendedName>
</protein>
<evidence type="ECO:0000313" key="2">
    <source>
        <dbReference type="EMBL" id="KKT65496.1"/>
    </source>
</evidence>
<feature type="domain" description="Metalloprotease TldD/E C-terminal" evidence="1">
    <location>
        <begin position="293"/>
        <end position="548"/>
    </location>
</feature>
<dbReference type="EMBL" id="LCIY01000044">
    <property type="protein sequence ID" value="KKT65496.1"/>
    <property type="molecule type" value="Genomic_DNA"/>
</dbReference>
<dbReference type="SUPFAM" id="SSF111283">
    <property type="entry name" value="Putative modulator of DNA gyrase, PmbA/TldD"/>
    <property type="match status" value="1"/>
</dbReference>
<name>A0A0G1J1M9_9BACT</name>
<comment type="caution">
    <text evidence="2">The sequence shown here is derived from an EMBL/GenBank/DDBJ whole genome shotgun (WGS) entry which is preliminary data.</text>
</comment>
<dbReference type="Pfam" id="PF19289">
    <property type="entry name" value="PmbA_TldD_3rd"/>
    <property type="match status" value="1"/>
</dbReference>
<dbReference type="InterPro" id="IPR036059">
    <property type="entry name" value="TldD/PmbA_sf"/>
</dbReference>
<sequence length="563" mass="59961">MVELSKLKHITRIGLKLLRAKPGIIEGLVYASANRRSVSRLVYTSHIPCNGLEEPKSDEDLGISVEVWINKNGRRLVGIGHEPNDLSLSAVKKALAKAVRDAVADPDFQGFYKPTSFAPNKLAKLTNLRVRLLPPEATPSAARGLPGAIAMGDGERANFANKLMGAKPAVNLTDSQEAKLLSKMGWDTIAGALDGLKPYLENHKLSPAAAAFILNGDNFILRERMALATTNGVADSDESTVILSFITAMLETQNAKGSAWGALGLGGDLSGYDTGRRAALAAINNVGGVRVKTGSYNVVFGPQAVTELFGNLLLPNLNLGLVDFGASIFTGKYGQTVASPLLTLIDDATIPGGAGSKRVTCEGCPTGKTILIDQGKLVGFLADSRTANKVLAKSQDAAAKIGVDPHEIRHAISPRNGFRFWEGGGRVAAGPVGIHATNLIIESPRPKTEDELLSSVKNGLYIGRLWYTYPVGGLSTGIISGTAIADCYTIKDGKLSQPILPNTLRLEDNLNQMIKNIVGIGSNQVPTILWASDEITHAPWVAITNVNFRQINHSPHLKNLPRI</sequence>
<dbReference type="AlphaFoldDB" id="A0A0G1J1M9"/>
<evidence type="ECO:0000259" key="1">
    <source>
        <dbReference type="Pfam" id="PF19289"/>
    </source>
</evidence>
<dbReference type="InterPro" id="IPR045569">
    <property type="entry name" value="Metalloprtase-TldD/E_C"/>
</dbReference>
<dbReference type="GO" id="GO:0005829">
    <property type="term" value="C:cytosol"/>
    <property type="evidence" value="ECO:0007669"/>
    <property type="project" value="TreeGrafter"/>
</dbReference>
<dbReference type="GO" id="GO:0008237">
    <property type="term" value="F:metallopeptidase activity"/>
    <property type="evidence" value="ECO:0007669"/>
    <property type="project" value="InterPro"/>
</dbReference>
<dbReference type="PANTHER" id="PTHR43421:SF1">
    <property type="entry name" value="METALLOPROTEASE PMBA"/>
    <property type="match status" value="1"/>
</dbReference>
<proteinExistence type="predicted"/>
<gene>
    <name evidence="2" type="ORF">UW60_C0044G0010</name>
</gene>
<reference evidence="2 3" key="1">
    <citation type="journal article" date="2015" name="Nature">
        <title>rRNA introns, odd ribosomes, and small enigmatic genomes across a large radiation of phyla.</title>
        <authorList>
            <person name="Brown C.T."/>
            <person name="Hug L.A."/>
            <person name="Thomas B.C."/>
            <person name="Sharon I."/>
            <person name="Castelle C.J."/>
            <person name="Singh A."/>
            <person name="Wilkins M.J."/>
            <person name="Williams K.H."/>
            <person name="Banfield J.F."/>
        </authorList>
    </citation>
    <scope>NUCLEOTIDE SEQUENCE [LARGE SCALE GENOMIC DNA]</scope>
</reference>
<organism evidence="2 3">
    <name type="scientific">Candidatus Woesebacteria bacterium GW2011_GWA2_44_33</name>
    <dbReference type="NCBI Taxonomy" id="1618564"/>
    <lineage>
        <taxon>Bacteria</taxon>
        <taxon>Candidatus Woeseibacteriota</taxon>
    </lineage>
</organism>
<dbReference type="Proteomes" id="UP000034826">
    <property type="component" value="Unassembled WGS sequence"/>
</dbReference>
<dbReference type="GO" id="GO:0006508">
    <property type="term" value="P:proteolysis"/>
    <property type="evidence" value="ECO:0007669"/>
    <property type="project" value="InterPro"/>
</dbReference>
<accession>A0A0G1J1M9</accession>
<dbReference type="InterPro" id="IPR047657">
    <property type="entry name" value="PmbA"/>
</dbReference>
<dbReference type="PANTHER" id="PTHR43421">
    <property type="entry name" value="METALLOPROTEASE PMBA"/>
    <property type="match status" value="1"/>
</dbReference>
<evidence type="ECO:0000313" key="3">
    <source>
        <dbReference type="Proteomes" id="UP000034826"/>
    </source>
</evidence>